<proteinExistence type="predicted"/>
<feature type="domain" description="Phosphatidate phosphatase APP1 catalytic" evidence="2">
    <location>
        <begin position="436"/>
        <end position="583"/>
    </location>
</feature>
<dbReference type="OrthoDB" id="2117591at2759"/>
<feature type="region of interest" description="Disordered" evidence="1">
    <location>
        <begin position="695"/>
        <end position="724"/>
    </location>
</feature>
<protein>
    <recommendedName>
        <fullName evidence="2">Phosphatidate phosphatase APP1 catalytic domain-containing protein</fullName>
    </recommendedName>
</protein>
<evidence type="ECO:0000313" key="3">
    <source>
        <dbReference type="EMBL" id="KAG0258352.1"/>
    </source>
</evidence>
<feature type="region of interest" description="Disordered" evidence="1">
    <location>
        <begin position="220"/>
        <end position="261"/>
    </location>
</feature>
<dbReference type="GO" id="GO:0030479">
    <property type="term" value="C:actin cortical patch"/>
    <property type="evidence" value="ECO:0007669"/>
    <property type="project" value="TreeGrafter"/>
</dbReference>
<evidence type="ECO:0000256" key="1">
    <source>
        <dbReference type="SAM" id="MobiDB-lite"/>
    </source>
</evidence>
<dbReference type="AlphaFoldDB" id="A0A9P6Q4A6"/>
<reference evidence="3" key="1">
    <citation type="journal article" date="2020" name="Fungal Divers.">
        <title>Resolving the Mortierellaceae phylogeny through synthesis of multi-gene phylogenetics and phylogenomics.</title>
        <authorList>
            <person name="Vandepol N."/>
            <person name="Liber J."/>
            <person name="Desiro A."/>
            <person name="Na H."/>
            <person name="Kennedy M."/>
            <person name="Barry K."/>
            <person name="Grigoriev I.V."/>
            <person name="Miller A.N."/>
            <person name="O'Donnell K."/>
            <person name="Stajich J.E."/>
            <person name="Bonito G."/>
        </authorList>
    </citation>
    <scope>NUCLEOTIDE SEQUENCE</scope>
    <source>
        <strain evidence="3">KOD948</strain>
    </source>
</reference>
<evidence type="ECO:0000259" key="2">
    <source>
        <dbReference type="Pfam" id="PF09949"/>
    </source>
</evidence>
<dbReference type="Pfam" id="PF09949">
    <property type="entry name" value="APP1_cat"/>
    <property type="match status" value="1"/>
</dbReference>
<organism evidence="3 4">
    <name type="scientific">Mortierella polycephala</name>
    <dbReference type="NCBI Taxonomy" id="41804"/>
    <lineage>
        <taxon>Eukaryota</taxon>
        <taxon>Fungi</taxon>
        <taxon>Fungi incertae sedis</taxon>
        <taxon>Mucoromycota</taxon>
        <taxon>Mortierellomycotina</taxon>
        <taxon>Mortierellomycetes</taxon>
        <taxon>Mortierellales</taxon>
        <taxon>Mortierellaceae</taxon>
        <taxon>Mortierella</taxon>
    </lineage>
</organism>
<feature type="compositionally biased region" description="Polar residues" evidence="1">
    <location>
        <begin position="645"/>
        <end position="660"/>
    </location>
</feature>
<feature type="compositionally biased region" description="Polar residues" evidence="1">
    <location>
        <begin position="38"/>
        <end position="48"/>
    </location>
</feature>
<feature type="compositionally biased region" description="Low complexity" evidence="1">
    <location>
        <begin position="703"/>
        <end position="716"/>
    </location>
</feature>
<dbReference type="PANTHER" id="PTHR28208:SF3">
    <property type="entry name" value="PHOSPHATIDATE PHOSPHATASE APP1"/>
    <property type="match status" value="1"/>
</dbReference>
<name>A0A9P6Q4A6_9FUNG</name>
<comment type="caution">
    <text evidence="3">The sequence shown here is derived from an EMBL/GenBank/DDBJ whole genome shotgun (WGS) entry which is preliminary data.</text>
</comment>
<feature type="compositionally biased region" description="Low complexity" evidence="1">
    <location>
        <begin position="309"/>
        <end position="325"/>
    </location>
</feature>
<dbReference type="InterPro" id="IPR019236">
    <property type="entry name" value="APP1_cat"/>
</dbReference>
<sequence>MDQNQSSNCREGGDVSTTVLSSQPPPLPQRQSAAQPETLHSSQIPQTEIEQDPKTEAGTTKETILETSADVEQHCLLFPTYATRYSQSGSKDPRDWNIRVRGWAFSKRSNRRKRLVMSMARKLARVTNDSNVYGTLESRFGMFLASNTQGASFLIQCVGLAKTSQMELAGDPSSHDPTVDVLMNEFNSSEGALAAAEVVEDKAKLRKSLQVDDAERAEILGHGEKGESQNTLPENGSKHLPSDGGSLARTTTPGEQEDTITDKWSKGAAFLKGAYRKYKPLVMAQVNSGHISSDDSIKAPSMHQSQPPSTRSSSAASDSSACESSTQYRRASPANSHRTDSFDSAVSQNETYIGNLGCGMFPTIRVDSQPGGHFNGTLQISHEVVQAFRRQNKQAGILRHDSEKDGDPRFLKLHAHHPEMREHCHGTVNLIDPKGVSIISDIDDTIKETNVTAGARTILENTFLRDMQAVHGMPGVYKSWWEQGAVIHYVSNSPWQLIPSLLDFFHNNKFPPGSAHLRLHDNVLKTYFMSPGEHKRKTIREILTDFPERKFILIGDSGEIDMEVYTEMAMEFKDQVLMIFIRDITSARLKESVEEASTSTGSTTRSFASIIPKAPINAVTEFFSRQGDNASSVAVNVDKGKSDQNRTSGESVAGPTSSISTGAFTQPGYTFVGADQGAIKGREITVTDDTESLGSSAFEEFDPTGTTTTTAATTPGQSPPQIRSPSIATTIVTTTPETMSTSASITSTATATAALDDEPMPGAIDSGVPAPIKNPYEIWMDRVERCRKKLRHGKLVFFDDAESLAESQDVKEILQEFVKKWDEEDEDDDKVDGMDSNGSKKE</sequence>
<feature type="compositionally biased region" description="Polar residues" evidence="1">
    <location>
        <begin position="326"/>
        <end position="343"/>
    </location>
</feature>
<feature type="region of interest" description="Disordered" evidence="1">
    <location>
        <begin position="1"/>
        <end position="59"/>
    </location>
</feature>
<feature type="region of interest" description="Disordered" evidence="1">
    <location>
        <begin position="635"/>
        <end position="660"/>
    </location>
</feature>
<dbReference type="GO" id="GO:0008195">
    <property type="term" value="F:phosphatidate phosphatase activity"/>
    <property type="evidence" value="ECO:0007669"/>
    <property type="project" value="InterPro"/>
</dbReference>
<dbReference type="InterPro" id="IPR052935">
    <property type="entry name" value="Mg2+_PAP"/>
</dbReference>
<evidence type="ECO:0000313" key="4">
    <source>
        <dbReference type="Proteomes" id="UP000726737"/>
    </source>
</evidence>
<feature type="region of interest" description="Disordered" evidence="1">
    <location>
        <begin position="292"/>
        <end position="343"/>
    </location>
</feature>
<dbReference type="PANTHER" id="PTHR28208">
    <property type="entry name" value="PHOSPHATIDATE PHOSPHATASE APP1"/>
    <property type="match status" value="1"/>
</dbReference>
<keyword evidence="4" id="KW-1185">Reference proteome</keyword>
<dbReference type="Proteomes" id="UP000726737">
    <property type="component" value="Unassembled WGS sequence"/>
</dbReference>
<gene>
    <name evidence="3" type="ORF">BG011_003344</name>
</gene>
<feature type="region of interest" description="Disordered" evidence="1">
    <location>
        <begin position="820"/>
        <end position="842"/>
    </location>
</feature>
<accession>A0A9P6Q4A6</accession>
<dbReference type="EMBL" id="JAAAJA010000222">
    <property type="protein sequence ID" value="KAG0258352.1"/>
    <property type="molecule type" value="Genomic_DNA"/>
</dbReference>